<proteinExistence type="predicted"/>
<dbReference type="GO" id="GO:0016853">
    <property type="term" value="F:isomerase activity"/>
    <property type="evidence" value="ECO:0007669"/>
    <property type="project" value="UniProtKB-KW"/>
</dbReference>
<evidence type="ECO:0000313" key="1">
    <source>
        <dbReference type="EMBL" id="AIJ09795.1"/>
    </source>
</evidence>
<dbReference type="AlphaFoldDB" id="A0A076LMR8"/>
<gene>
    <name evidence="1" type="ORF">ETEE_3373</name>
</gene>
<dbReference type="EMBL" id="CP006664">
    <property type="protein sequence ID" value="AIJ09795.1"/>
    <property type="molecule type" value="Genomic_DNA"/>
</dbReference>
<dbReference type="HOGENOM" id="CLU_3232898_0_0_6"/>
<keyword evidence="1" id="KW-0413">Isomerase</keyword>
<accession>A0A076LMR8</accession>
<dbReference type="KEGG" id="ete:ETEE_3373"/>
<protein>
    <submittedName>
        <fullName evidence="1">Putative sugar isomerase involved in processing of exogenous sialic acid</fullName>
    </submittedName>
</protein>
<evidence type="ECO:0000313" key="2">
    <source>
        <dbReference type="Proteomes" id="UP000028681"/>
    </source>
</evidence>
<organism evidence="1 2">
    <name type="scientific">Edwardsiella anguillarum ET080813</name>
    <dbReference type="NCBI Taxonomy" id="667120"/>
    <lineage>
        <taxon>Bacteria</taxon>
        <taxon>Pseudomonadati</taxon>
        <taxon>Pseudomonadota</taxon>
        <taxon>Gammaproteobacteria</taxon>
        <taxon>Enterobacterales</taxon>
        <taxon>Hafniaceae</taxon>
        <taxon>Edwardsiella</taxon>
    </lineage>
</organism>
<name>A0A076LMR8_9GAMM</name>
<reference evidence="1 2" key="1">
    <citation type="journal article" date="2012" name="PLoS ONE">
        <title>Edwardsiella comparative phylogenomics reveal the new intra/inter-species taxonomic relationships, virulence evolution and niche adaptation mechanisms.</title>
        <authorList>
            <person name="Yang M."/>
            <person name="Lv Y."/>
            <person name="Xiao J."/>
            <person name="Wu H."/>
            <person name="Zheng H."/>
            <person name="Liu Q."/>
            <person name="Zhang Y."/>
            <person name="Wang Q."/>
        </authorList>
    </citation>
    <scope>NUCLEOTIDE SEQUENCE [LARGE SCALE GENOMIC DNA]</scope>
    <source>
        <strain evidence="2">080813</strain>
    </source>
</reference>
<sequence>MGPDCIHGYTRRCAVPWRRCQTAADKAPGRYALDGDDIFMNVM</sequence>
<dbReference type="Proteomes" id="UP000028681">
    <property type="component" value="Chromosome"/>
</dbReference>